<sequence length="154" mass="17673">MRFSPLFKPFLSINQVRVAMIEKITSCSSILPSFYYSRLPCIVHRSQAERWHLAAVRTASRFPRHPQFIWINSAEPSECNVSDIREVYANWKADAYSLYVTVWGVEAPLTPTVLNKLLWTVNRHSDVLTGIYISSLYQDIGHNLCGAQSIAKWI</sequence>
<evidence type="ECO:0000313" key="2">
    <source>
        <dbReference type="Proteomes" id="UP000004994"/>
    </source>
</evidence>
<name>A0A3Q7JDD8_SOLLC</name>
<dbReference type="InParanoid" id="A0A3Q7JDD8"/>
<dbReference type="Proteomes" id="UP000004994">
    <property type="component" value="Chromosome 10"/>
</dbReference>
<proteinExistence type="predicted"/>
<keyword evidence="2" id="KW-1185">Reference proteome</keyword>
<accession>A0A3Q7JDD8</accession>
<reference evidence="1" key="2">
    <citation type="submission" date="2019-01" db="UniProtKB">
        <authorList>
            <consortium name="EnsemblPlants"/>
        </authorList>
    </citation>
    <scope>IDENTIFICATION</scope>
    <source>
        <strain evidence="1">cv. Heinz 1706</strain>
    </source>
</reference>
<dbReference type="AlphaFoldDB" id="A0A3Q7JDD8"/>
<dbReference type="Gramene" id="Solyc10g062113.1.1">
    <property type="protein sequence ID" value="Solyc10g062113.1.1"/>
    <property type="gene ID" value="Solyc10g062113.1"/>
</dbReference>
<organism evidence="1">
    <name type="scientific">Solanum lycopersicum</name>
    <name type="common">Tomato</name>
    <name type="synonym">Lycopersicon esculentum</name>
    <dbReference type="NCBI Taxonomy" id="4081"/>
    <lineage>
        <taxon>Eukaryota</taxon>
        <taxon>Viridiplantae</taxon>
        <taxon>Streptophyta</taxon>
        <taxon>Embryophyta</taxon>
        <taxon>Tracheophyta</taxon>
        <taxon>Spermatophyta</taxon>
        <taxon>Magnoliopsida</taxon>
        <taxon>eudicotyledons</taxon>
        <taxon>Gunneridae</taxon>
        <taxon>Pentapetalae</taxon>
        <taxon>asterids</taxon>
        <taxon>lamiids</taxon>
        <taxon>Solanales</taxon>
        <taxon>Solanaceae</taxon>
        <taxon>Solanoideae</taxon>
        <taxon>Solaneae</taxon>
        <taxon>Solanum</taxon>
        <taxon>Solanum subgen. Lycopersicon</taxon>
    </lineage>
</organism>
<dbReference type="EnsemblPlants" id="Solyc10g062113.1.1">
    <property type="protein sequence ID" value="Solyc10g062113.1.1"/>
    <property type="gene ID" value="Solyc10g062113.1"/>
</dbReference>
<protein>
    <submittedName>
        <fullName evidence="1">Uncharacterized protein</fullName>
    </submittedName>
</protein>
<reference evidence="1" key="1">
    <citation type="journal article" date="2012" name="Nature">
        <title>The tomato genome sequence provides insights into fleshy fruit evolution.</title>
        <authorList>
            <consortium name="Tomato Genome Consortium"/>
        </authorList>
    </citation>
    <scope>NUCLEOTIDE SEQUENCE [LARGE SCALE GENOMIC DNA]</scope>
    <source>
        <strain evidence="1">cv. Heinz 1706</strain>
    </source>
</reference>
<evidence type="ECO:0000313" key="1">
    <source>
        <dbReference type="EnsemblPlants" id="Solyc10g062113.1.1"/>
    </source>
</evidence>